<dbReference type="PANTHER" id="PTHR23098:SF22">
    <property type="entry name" value="MYB-LIKE DOMAIN-CONTAINING PROTEIN"/>
    <property type="match status" value="1"/>
</dbReference>
<reference evidence="3" key="1">
    <citation type="submission" date="2025-08" db="UniProtKB">
        <authorList>
            <consortium name="Ensembl"/>
        </authorList>
    </citation>
    <scope>IDENTIFICATION</scope>
</reference>
<feature type="region of interest" description="Disordered" evidence="1">
    <location>
        <begin position="105"/>
        <end position="133"/>
    </location>
</feature>
<evidence type="ECO:0000313" key="4">
    <source>
        <dbReference type="Proteomes" id="UP000694388"/>
    </source>
</evidence>
<dbReference type="Ensembl" id="ENSEBUT00000011801.1">
    <property type="protein sequence ID" value="ENSEBUP00000011236.1"/>
    <property type="gene ID" value="ENSEBUG00000007219.1"/>
</dbReference>
<dbReference type="PANTHER" id="PTHR23098">
    <property type="entry name" value="AGAP001331-PA-RELATED"/>
    <property type="match status" value="1"/>
</dbReference>
<evidence type="ECO:0000256" key="1">
    <source>
        <dbReference type="SAM" id="MobiDB-lite"/>
    </source>
</evidence>
<proteinExistence type="predicted"/>
<feature type="compositionally biased region" description="Low complexity" evidence="1">
    <location>
        <begin position="117"/>
        <end position="130"/>
    </location>
</feature>
<dbReference type="InterPro" id="IPR028002">
    <property type="entry name" value="Myb_DNA-bind_5"/>
</dbReference>
<organism evidence="3 4">
    <name type="scientific">Eptatretus burgeri</name>
    <name type="common">Inshore hagfish</name>
    <dbReference type="NCBI Taxonomy" id="7764"/>
    <lineage>
        <taxon>Eukaryota</taxon>
        <taxon>Metazoa</taxon>
        <taxon>Chordata</taxon>
        <taxon>Craniata</taxon>
        <taxon>Vertebrata</taxon>
        <taxon>Cyclostomata</taxon>
        <taxon>Myxini</taxon>
        <taxon>Myxiniformes</taxon>
        <taxon>Myxinidae</taxon>
        <taxon>Eptatretinae</taxon>
        <taxon>Eptatretus</taxon>
    </lineage>
</organism>
<dbReference type="GeneTree" id="ENSGT00960000187715"/>
<feature type="domain" description="Myb/SANT-like DNA-binding" evidence="2">
    <location>
        <begin position="26"/>
        <end position="102"/>
    </location>
</feature>
<name>A0A8C4Q7K7_EPTBU</name>
<dbReference type="GO" id="GO:0005634">
    <property type="term" value="C:nucleus"/>
    <property type="evidence" value="ECO:0007669"/>
    <property type="project" value="TreeGrafter"/>
</dbReference>
<keyword evidence="4" id="KW-1185">Reference proteome</keyword>
<dbReference type="AlphaFoldDB" id="A0A8C4Q7K7"/>
<dbReference type="Pfam" id="PF13873">
    <property type="entry name" value="Myb_DNA-bind_5"/>
    <property type="match status" value="1"/>
</dbReference>
<dbReference type="Proteomes" id="UP000694388">
    <property type="component" value="Unplaced"/>
</dbReference>
<sequence>MGESTTGRGRTASNWAAFAIQSARKRKEKFREKELEILVAEVRKNQIHLFGPESGCTSLTARHKIWSSITSKINAVGVRHRSVSDVKRRWHDLRRRSKVKVMAGPNGMTRAPLQGTESNGGLEEAEGNGNTLPLRSIERPAMVVAAVSEELLKNSCTTSGPRILTVKDEMAINCQKIILKEEDLMIEEREPNEPNSQMVAEKPANIRETSSTPVSTKACPLDTEQASLCVQTLNSEKDQLEVCGELAGLRKEIRCLTESVTSLGEALRQATVRALGMQAELVRSTVQAGLVLGRVSDVLENLRPIAQARLEPEV</sequence>
<evidence type="ECO:0000313" key="3">
    <source>
        <dbReference type="Ensembl" id="ENSEBUP00000011236.1"/>
    </source>
</evidence>
<evidence type="ECO:0000259" key="2">
    <source>
        <dbReference type="Pfam" id="PF13873"/>
    </source>
</evidence>
<reference evidence="3" key="2">
    <citation type="submission" date="2025-09" db="UniProtKB">
        <authorList>
            <consortium name="Ensembl"/>
        </authorList>
    </citation>
    <scope>IDENTIFICATION</scope>
</reference>
<accession>A0A8C4Q7K7</accession>
<protein>
    <recommendedName>
        <fullName evidence="2">Myb/SANT-like DNA-binding domain-containing protein</fullName>
    </recommendedName>
</protein>